<keyword evidence="4" id="KW-1185">Reference proteome</keyword>
<accession>A0A6L5XEK0</accession>
<keyword evidence="1" id="KW-0472">Membrane</keyword>
<gene>
    <name evidence="3" type="ORF">FYJ29_09120</name>
</gene>
<reference evidence="3 4" key="1">
    <citation type="submission" date="2019-08" db="EMBL/GenBank/DDBJ databases">
        <title>In-depth cultivation of the pig gut microbiome towards novel bacterial diversity and tailored functional studies.</title>
        <authorList>
            <person name="Wylensek D."/>
            <person name="Hitch T.C.A."/>
            <person name="Clavel T."/>
        </authorList>
    </citation>
    <scope>NUCLEOTIDE SEQUENCE [LARGE SCALE GENOMIC DNA]</scope>
    <source>
        <strain evidence="3 4">Oil-RF-744-WCA-WT-10</strain>
    </source>
</reference>
<dbReference type="RefSeq" id="WP_154328873.1">
    <property type="nucleotide sequence ID" value="NZ_CP045696.1"/>
</dbReference>
<evidence type="ECO:0000256" key="1">
    <source>
        <dbReference type="SAM" id="Phobius"/>
    </source>
</evidence>
<dbReference type="AlphaFoldDB" id="A0A6L5XEK0"/>
<proteinExistence type="predicted"/>
<comment type="caution">
    <text evidence="3">The sequence shown here is derived from an EMBL/GenBank/DDBJ whole genome shotgun (WGS) entry which is preliminary data.</text>
</comment>
<name>A0A6L5XEK0_9BACT</name>
<evidence type="ECO:0000313" key="4">
    <source>
        <dbReference type="Proteomes" id="UP000483362"/>
    </source>
</evidence>
<evidence type="ECO:0000313" key="3">
    <source>
        <dbReference type="EMBL" id="MSS17913.1"/>
    </source>
</evidence>
<protein>
    <submittedName>
        <fullName evidence="3">Cell wall anchor protein</fullName>
    </submittedName>
</protein>
<evidence type="ECO:0000256" key="2">
    <source>
        <dbReference type="SAM" id="SignalP"/>
    </source>
</evidence>
<organism evidence="3 4">
    <name type="scientific">Sodaliphilus pleomorphus</name>
    <dbReference type="NCBI Taxonomy" id="2606626"/>
    <lineage>
        <taxon>Bacteria</taxon>
        <taxon>Pseudomonadati</taxon>
        <taxon>Bacteroidota</taxon>
        <taxon>Bacteroidia</taxon>
        <taxon>Bacteroidales</taxon>
        <taxon>Muribaculaceae</taxon>
        <taxon>Sodaliphilus</taxon>
    </lineage>
</organism>
<feature type="transmembrane region" description="Helical" evidence="1">
    <location>
        <begin position="163"/>
        <end position="181"/>
    </location>
</feature>
<feature type="signal peptide" evidence="2">
    <location>
        <begin position="1"/>
        <end position="23"/>
    </location>
</feature>
<dbReference type="EMBL" id="VULT01000013">
    <property type="protein sequence ID" value="MSS17913.1"/>
    <property type="molecule type" value="Genomic_DNA"/>
</dbReference>
<keyword evidence="1" id="KW-1133">Transmembrane helix</keyword>
<sequence length="333" mass="38142">MKSYKKYLTLCLAMLVMPVWAMAGNATLTAKIDTLHVLMGKTRVVSLQLVKDKSMRGEFLCDKVDTVNAHVEIAHRPTPKVTSLGSDREQIDKQLVIQAFEPGEYSVGPFVYIAGRDTLKSNVLRLRVDSIKVNEKGDIKDFAPVIKPPYKFFDWVPDFVTHLWWLWLLGAILAAATWYYYKFMRKGKNPFKREKKRLPPYEEAMQRLALLKAQQLWQNNQEKEYYTGLTDILRVYIDRRFHVNAVEMTSTQIIESLKQNPETKLVNDQLSEILAMADFVKFAGQRPLADDNERSMARAENFVEATKPVVVVAHGEEDSVAASDYETGKEATK</sequence>
<dbReference type="Proteomes" id="UP000483362">
    <property type="component" value="Unassembled WGS sequence"/>
</dbReference>
<feature type="chain" id="PRO_5026906751" evidence="2">
    <location>
        <begin position="24"/>
        <end position="333"/>
    </location>
</feature>
<keyword evidence="1" id="KW-0812">Transmembrane</keyword>
<keyword evidence="2" id="KW-0732">Signal</keyword>